<name>A0A9P5Q2A3_9AGAR</name>
<gene>
    <name evidence="2" type="ORF">BDP27DRAFT_1416823</name>
</gene>
<feature type="transmembrane region" description="Helical" evidence="1">
    <location>
        <begin position="254"/>
        <end position="274"/>
    </location>
</feature>
<dbReference type="Proteomes" id="UP000772434">
    <property type="component" value="Unassembled WGS sequence"/>
</dbReference>
<dbReference type="EMBL" id="JADNRY010000016">
    <property type="protein sequence ID" value="KAF9073736.1"/>
    <property type="molecule type" value="Genomic_DNA"/>
</dbReference>
<accession>A0A9P5Q2A3</accession>
<comment type="caution">
    <text evidence="2">The sequence shown here is derived from an EMBL/GenBank/DDBJ whole genome shotgun (WGS) entry which is preliminary data.</text>
</comment>
<proteinExistence type="predicted"/>
<keyword evidence="3" id="KW-1185">Reference proteome</keyword>
<keyword evidence="1" id="KW-0812">Transmembrane</keyword>
<feature type="transmembrane region" description="Helical" evidence="1">
    <location>
        <begin position="345"/>
        <end position="370"/>
    </location>
</feature>
<keyword evidence="1" id="KW-1133">Transmembrane helix</keyword>
<reference evidence="2" key="1">
    <citation type="submission" date="2020-11" db="EMBL/GenBank/DDBJ databases">
        <authorList>
            <consortium name="DOE Joint Genome Institute"/>
            <person name="Ahrendt S."/>
            <person name="Riley R."/>
            <person name="Andreopoulos W."/>
            <person name="Labutti K."/>
            <person name="Pangilinan J."/>
            <person name="Ruiz-Duenas F.J."/>
            <person name="Barrasa J.M."/>
            <person name="Sanchez-Garcia M."/>
            <person name="Camarero S."/>
            <person name="Miyauchi S."/>
            <person name="Serrano A."/>
            <person name="Linde D."/>
            <person name="Babiker R."/>
            <person name="Drula E."/>
            <person name="Ayuso-Fernandez I."/>
            <person name="Pacheco R."/>
            <person name="Padilla G."/>
            <person name="Ferreira P."/>
            <person name="Barriuso J."/>
            <person name="Kellner H."/>
            <person name="Castanera R."/>
            <person name="Alfaro M."/>
            <person name="Ramirez L."/>
            <person name="Pisabarro A.G."/>
            <person name="Kuo A."/>
            <person name="Tritt A."/>
            <person name="Lipzen A."/>
            <person name="He G."/>
            <person name="Yan M."/>
            <person name="Ng V."/>
            <person name="Cullen D."/>
            <person name="Martin F."/>
            <person name="Rosso M.-N."/>
            <person name="Henrissat B."/>
            <person name="Hibbett D."/>
            <person name="Martinez A.T."/>
            <person name="Grigoriev I.V."/>
        </authorList>
    </citation>
    <scope>NUCLEOTIDE SEQUENCE</scope>
    <source>
        <strain evidence="2">AH 40177</strain>
    </source>
</reference>
<evidence type="ECO:0000313" key="2">
    <source>
        <dbReference type="EMBL" id="KAF9073736.1"/>
    </source>
</evidence>
<feature type="transmembrane region" description="Helical" evidence="1">
    <location>
        <begin position="295"/>
        <end position="325"/>
    </location>
</feature>
<feature type="transmembrane region" description="Helical" evidence="1">
    <location>
        <begin position="219"/>
        <end position="242"/>
    </location>
</feature>
<evidence type="ECO:0000313" key="3">
    <source>
        <dbReference type="Proteomes" id="UP000772434"/>
    </source>
</evidence>
<dbReference type="AlphaFoldDB" id="A0A9P5Q2A3"/>
<evidence type="ECO:0000256" key="1">
    <source>
        <dbReference type="SAM" id="Phobius"/>
    </source>
</evidence>
<sequence length="403" mass="44936">MSDYKNQDHWYVQFRDVEVPQVEYRKLSWGATFAQSLKRFLAPTTSKAFMDKDDYFRKKEFRDQVQQYSDVRKRIKQLFLVYRSHRIAQLTEICDRLGLAEPPAQWDDEVDHVSSILQLSGKTIPQNLGVSSSLVNNTRTYQVMEAVPAPDYLAEAESRLSEKDVELLDQYCASIKRTRLLKSHLQDVEEDLSNYAHILNTQATAELTSFRGFRDWCQVMLQLTGTLSNALIAVSTLGAGLVYSTVFGATRGDVGLMCYCFPFFSCGFLLPVVIQVLLQMGATLQKEVKFASQQFWTIVIGIFLSISSLAVMASLTILNLTVFFLNKDSDDTISPGDEPRTPIPGIIAFGITGSIFVLVLSGALLSVIAAKALTTLRGVRVIVSAMYGNAGGHPDALKVWVPV</sequence>
<organism evidence="2 3">
    <name type="scientific">Rhodocollybia butyracea</name>
    <dbReference type="NCBI Taxonomy" id="206335"/>
    <lineage>
        <taxon>Eukaryota</taxon>
        <taxon>Fungi</taxon>
        <taxon>Dikarya</taxon>
        <taxon>Basidiomycota</taxon>
        <taxon>Agaricomycotina</taxon>
        <taxon>Agaricomycetes</taxon>
        <taxon>Agaricomycetidae</taxon>
        <taxon>Agaricales</taxon>
        <taxon>Marasmiineae</taxon>
        <taxon>Omphalotaceae</taxon>
        <taxon>Rhodocollybia</taxon>
    </lineage>
</organism>
<keyword evidence="1" id="KW-0472">Membrane</keyword>
<protein>
    <submittedName>
        <fullName evidence="2">Uncharacterized protein</fullName>
    </submittedName>
</protein>
<dbReference type="OrthoDB" id="2679843at2759"/>